<dbReference type="InterPro" id="IPR020841">
    <property type="entry name" value="PKS_Beta-ketoAc_synthase_dom"/>
</dbReference>
<dbReference type="PROSITE" id="PS52004">
    <property type="entry name" value="KS3_2"/>
    <property type="match status" value="1"/>
</dbReference>
<dbReference type="SUPFAM" id="SSF50129">
    <property type="entry name" value="GroES-like"/>
    <property type="match status" value="1"/>
</dbReference>
<proteinExistence type="predicted"/>
<gene>
    <name evidence="12" type="ORF">SLS63_006150</name>
</gene>
<dbReference type="InterPro" id="IPR014030">
    <property type="entry name" value="Ketoacyl_synth_N"/>
</dbReference>
<dbReference type="SMART" id="SM00827">
    <property type="entry name" value="PKS_AT"/>
    <property type="match status" value="1"/>
</dbReference>
<keyword evidence="5" id="KW-0560">Oxidoreductase</keyword>
<dbReference type="SUPFAM" id="SSF53901">
    <property type="entry name" value="Thiolase-like"/>
    <property type="match status" value="2"/>
</dbReference>
<dbReference type="InterPro" id="IPR016039">
    <property type="entry name" value="Thiolase-like"/>
</dbReference>
<evidence type="ECO:0000256" key="3">
    <source>
        <dbReference type="ARBA" id="ARBA00022679"/>
    </source>
</evidence>
<evidence type="ECO:0000313" key="12">
    <source>
        <dbReference type="EMBL" id="KAK7729769.1"/>
    </source>
</evidence>
<dbReference type="Gene3D" id="3.90.180.10">
    <property type="entry name" value="Medium-chain alcohol dehydrogenases, catalytic domain"/>
    <property type="match status" value="1"/>
</dbReference>
<evidence type="ECO:0000256" key="4">
    <source>
        <dbReference type="ARBA" id="ARBA00022857"/>
    </source>
</evidence>
<sequence>MQLTAYDSLTIKTGCSASLIALHEACRAIADGDATGAIVGGTSLIMTPTITAAFFAEGILSPEGSCKSFDASADGFARAEAITAVYLKPLSAAIRDGNAIRAVIRATGSNSDGKGQGMMAPNGEAQEALMRKVYGACGLDPAETAFVECHGTGTSTGDPIEVGAVGNVFAEKGVYVGSVKPNVGHSEGSSGLNSLIKCVLALEHRIIPPNIKFHTPNPKIPFAEKRLKVPMVPTPFPEDRKERISINSFGIGGANAHVILEAYHPPGQALTLPNGHLGNGQAEISKPELLLVSANTALSLKEQIRRIQDLVVSGSAPDIYDVAYTLNVRRDKLPHRAFTVVQDGEILETSSLAKAPARTQDVYLIFSGQGAQWAGMGKEFALSDPSFRRDIERMDEVLRRLKNPPEWNIIEELLKPAATSRVNTAELSQPLCTAIQVALFNKLSSAGVRPAAVIGHSSGEIAAAYATGAISFEAAIIAAYYRGFVTKQQTLEGAMAAVGLGPKEASGYLVDGVVVACENSPTSVTISGDKDKVVEVISKIKSECPDTLARLLKVDMAYHSHHMVAIGEIYAQLLEEEFGKLDIPWKGNAIAILVSSVTGEATDPTFVFGPEYWKANLVSPVRFSTAVAKLLDTDPDGVFVEIGPHSALAGPLRQICTHASRPCEYVSLLTRGEDATKTYLSASGKLFQHGVDVNFAGFYPGGKVLTGLPTYAWDHSASFWYESRISHAWRTRKYAHHALLGARVPESPDTAPQWRNVLYLEDEQWIADHKVKDDVVFPFAGYVAMAGEAVRQMTGIDAGYSMRHVVAHAAMVLTHEKGVELITTLRRHALTDSDVSEWYEFSLSSYNGATWTKHAEGQVKAVDQERLSGLVREEHPRKVNISRFYDYMADVGIVFGPEFRRLQNVSCSTTEPRASADLTAPPSEQRKPYVMHPVAIDACFQLCLLSQARGLGRNFNRLVMPTLIESLEIRRGGDKMTAVAFGGFGDKKPGIECASDGKLILSLSGFELTPLDEGDEMEYDPYAAARLEWLPDFDFVDVAPLFKAPPTNRENLQLIEQLTLLCIIDSEEKLRGLEPAEPHFEKLRAFLGREIQGARDGKNRLAPDWASFLSLSQADRTSRINQLYQSLSGKARSGLTEGLKRINDNIASIFTGKIDTIDVLMEGGVLAELYNAMSFGYSDFVRLLSSTKPTLRILEVGAGTGGTTELILRDLMHEGGLPRYSTYTFTDVSAGFFPQAKERFAYAPNMDYKVFDISKDPLGQDFIEGTYDVIFAANVVHATASLKETLGNLNKLLRPGGALVLTEICTELRSPTYIFGNFVGWWLGEADGRPFAPYVPPSRWNDELLASGFTGVESAVYDEEAPYMCCTTIFSRRPVELKHRGTNASLLTLEPAGEVATGLKSALEEAKYSVDVFKLGEVLPRGQDVLVTIDIEKNFFDDINETDFLHFRELIRKQGTDQNLLWLTSPVQIKCKNPRSAQALGAARTVRTELATPFHTLEISKSEPCFSDLVLKVFNKIRSEEDDDNLVSDKEFVIENGIICIGRYHPFSLTDELSLKSLEGQETIKSLRVGKPGYIESLHWKELASPAAIPADEVEIEPKSIGLNLRDILIAMGVIPHNELGFDVAGVITRVGANVDEFKPGDRVFAFCPEGCFGTRALLNRYHVAKIPKGLDFEGAASVPVVFATTIHGLINIANLRKGQSVLIHAACGGLGLSAIQVCKMVGAEIYATCGSQDKVDFLVGEQGIPRDHIFYSRDESFLADVMAATDGRGVDVVINSLSGSLLHASWRCVAEFGIMLEIGKRDMLGHGKLDLNPFLGNRRFVCFEGVEMARKRPQEFGRVLHQFNDYYEKGLLGPIQPRKHYQSTDVVSAFRHLQHGSHIGKVVVSMTGAEAQLKAEPSARALEFDPDATYLLTGGLGGLGKSMSTWMIEHGARSLTFLSRSAGVSEDSKQAIEELESLGAEVHSVAGGVENLEDVEAAVRASEKPIKGVFHLAMVLRDSPMVDMTWSQWDEVKRVKIDGAWNLHKTLKDQPLDFFWLASSVVTVVDQPGQGNYSAASTYIEAFAQYRRGLGLPASVLNICPVKGVGFVADNAQAMRNTKAQGIYFLGEREYLDYVEHTILSNKPDQKALGGGAPSSQPPLAWKDDGQVIMGLRSELHLEDPNNRCNWRRDRRMGSYHNIRSGQAGSGAGDDSGALKALLTRAAEEPEVLADRANIEFLAHEIGVKVYDFMLKPGENVDTSLSLKQIGLDSLMATELRRWFRQLLGLQISVLEIMGTGSLIQLAELTSTALKNKYTSAT</sequence>
<evidence type="ECO:0000256" key="7">
    <source>
        <dbReference type="ARBA" id="ARBA00023315"/>
    </source>
</evidence>
<evidence type="ECO:0000256" key="8">
    <source>
        <dbReference type="PROSITE-ProRule" id="PRU01363"/>
    </source>
</evidence>
<dbReference type="Proteomes" id="UP001430848">
    <property type="component" value="Unassembled WGS sequence"/>
</dbReference>
<evidence type="ECO:0000256" key="2">
    <source>
        <dbReference type="ARBA" id="ARBA00022553"/>
    </source>
</evidence>
<dbReference type="PANTHER" id="PTHR43775">
    <property type="entry name" value="FATTY ACID SYNTHASE"/>
    <property type="match status" value="1"/>
</dbReference>
<dbReference type="Gene3D" id="3.40.50.150">
    <property type="entry name" value="Vaccinia Virus protein VP39"/>
    <property type="match status" value="1"/>
</dbReference>
<feature type="domain" description="Ketosynthase family 3 (KS3)" evidence="10">
    <location>
        <begin position="1"/>
        <end position="262"/>
    </location>
</feature>
<keyword evidence="2" id="KW-0597">Phosphoprotein</keyword>
<organism evidence="12 13">
    <name type="scientific">Diaporthe eres</name>
    <name type="common">Phomopsis oblonga</name>
    <dbReference type="NCBI Taxonomy" id="83184"/>
    <lineage>
        <taxon>Eukaryota</taxon>
        <taxon>Fungi</taxon>
        <taxon>Dikarya</taxon>
        <taxon>Ascomycota</taxon>
        <taxon>Pezizomycotina</taxon>
        <taxon>Sordariomycetes</taxon>
        <taxon>Sordariomycetidae</taxon>
        <taxon>Diaporthales</taxon>
        <taxon>Diaporthaceae</taxon>
        <taxon>Diaporthe</taxon>
        <taxon>Diaporthe eres species complex</taxon>
    </lineage>
</organism>
<feature type="active site" description="Proton donor; for dehydratase activity" evidence="8">
    <location>
        <position position="937"/>
    </location>
</feature>
<evidence type="ECO:0000256" key="6">
    <source>
        <dbReference type="ARBA" id="ARBA00023268"/>
    </source>
</evidence>
<dbReference type="SMART" id="SM00826">
    <property type="entry name" value="PKS_DH"/>
    <property type="match status" value="1"/>
</dbReference>
<feature type="domain" description="Carrier" evidence="9">
    <location>
        <begin position="2214"/>
        <end position="2291"/>
    </location>
</feature>
<feature type="active site" description="Proton acceptor; for dehydratase activity" evidence="8">
    <location>
        <position position="769"/>
    </location>
</feature>
<dbReference type="Pfam" id="PF14765">
    <property type="entry name" value="PS-DH"/>
    <property type="match status" value="1"/>
</dbReference>
<dbReference type="Pfam" id="PF08240">
    <property type="entry name" value="ADH_N"/>
    <property type="match status" value="1"/>
</dbReference>
<dbReference type="InterPro" id="IPR042104">
    <property type="entry name" value="PKS_dehydratase_sf"/>
</dbReference>
<dbReference type="InterPro" id="IPR020843">
    <property type="entry name" value="ER"/>
</dbReference>
<dbReference type="Gene3D" id="3.30.70.3290">
    <property type="match status" value="1"/>
</dbReference>
<dbReference type="InterPro" id="IPR036291">
    <property type="entry name" value="NAD(P)-bd_dom_sf"/>
</dbReference>
<keyword evidence="7" id="KW-0012">Acyltransferase</keyword>
<dbReference type="EMBL" id="JAKNSF020000028">
    <property type="protein sequence ID" value="KAK7729769.1"/>
    <property type="molecule type" value="Genomic_DNA"/>
</dbReference>
<dbReference type="InterPro" id="IPR032821">
    <property type="entry name" value="PKS_assoc"/>
</dbReference>
<dbReference type="InterPro" id="IPR016035">
    <property type="entry name" value="Acyl_Trfase/lysoPLipase"/>
</dbReference>
<feature type="region of interest" description="N-terminal hotdog fold" evidence="8">
    <location>
        <begin position="737"/>
        <end position="866"/>
    </location>
</feature>
<dbReference type="Pfam" id="PF00698">
    <property type="entry name" value="Acyl_transf_1"/>
    <property type="match status" value="1"/>
</dbReference>
<evidence type="ECO:0000259" key="9">
    <source>
        <dbReference type="PROSITE" id="PS50075"/>
    </source>
</evidence>
<evidence type="ECO:0000256" key="1">
    <source>
        <dbReference type="ARBA" id="ARBA00022450"/>
    </source>
</evidence>
<dbReference type="PROSITE" id="PS52019">
    <property type="entry name" value="PKS_MFAS_DH"/>
    <property type="match status" value="1"/>
</dbReference>
<dbReference type="InterPro" id="IPR014043">
    <property type="entry name" value="Acyl_transferase_dom"/>
</dbReference>
<dbReference type="InterPro" id="IPR020807">
    <property type="entry name" value="PKS_DH"/>
</dbReference>
<feature type="region of interest" description="C-terminal hotdog fold" evidence="8">
    <location>
        <begin position="876"/>
        <end position="1017"/>
    </location>
</feature>
<feature type="domain" description="PKS/mFAS DH" evidence="11">
    <location>
        <begin position="737"/>
        <end position="1017"/>
    </location>
</feature>
<dbReference type="InterPro" id="IPR050091">
    <property type="entry name" value="PKS_NRPS_Biosynth_Enz"/>
</dbReference>
<dbReference type="InterPro" id="IPR049900">
    <property type="entry name" value="PKS_mFAS_DH"/>
</dbReference>
<dbReference type="Pfam" id="PF08659">
    <property type="entry name" value="KR"/>
    <property type="match status" value="1"/>
</dbReference>
<dbReference type="PROSITE" id="PS50075">
    <property type="entry name" value="CARRIER"/>
    <property type="match status" value="1"/>
</dbReference>
<keyword evidence="6" id="KW-0511">Multifunctional enzyme</keyword>
<dbReference type="SUPFAM" id="SSF52151">
    <property type="entry name" value="FabD/lysophospholipase-like"/>
    <property type="match status" value="1"/>
</dbReference>
<dbReference type="SMART" id="SM00825">
    <property type="entry name" value="PKS_KS"/>
    <property type="match status" value="1"/>
</dbReference>
<evidence type="ECO:0000313" key="13">
    <source>
        <dbReference type="Proteomes" id="UP001430848"/>
    </source>
</evidence>
<dbReference type="SMART" id="SM00823">
    <property type="entry name" value="PKS_PP"/>
    <property type="match status" value="1"/>
</dbReference>
<dbReference type="InterPro" id="IPR016036">
    <property type="entry name" value="Malonyl_transacylase_ACP-bd"/>
</dbReference>
<dbReference type="InterPro" id="IPR013154">
    <property type="entry name" value="ADH-like_N"/>
</dbReference>
<dbReference type="InterPro" id="IPR036736">
    <property type="entry name" value="ACP-like_sf"/>
</dbReference>
<evidence type="ECO:0000256" key="5">
    <source>
        <dbReference type="ARBA" id="ARBA00023002"/>
    </source>
</evidence>
<dbReference type="Gene3D" id="3.10.129.110">
    <property type="entry name" value="Polyketide synthase dehydratase"/>
    <property type="match status" value="1"/>
</dbReference>
<dbReference type="Pfam" id="PF02801">
    <property type="entry name" value="Ketoacyl-synt_C"/>
    <property type="match status" value="1"/>
</dbReference>
<dbReference type="InterPro" id="IPR029063">
    <property type="entry name" value="SAM-dependent_MTases_sf"/>
</dbReference>
<dbReference type="Gene3D" id="3.40.47.10">
    <property type="match status" value="1"/>
</dbReference>
<dbReference type="Pfam" id="PF08242">
    <property type="entry name" value="Methyltransf_12"/>
    <property type="match status" value="1"/>
</dbReference>
<dbReference type="CDD" id="cd02440">
    <property type="entry name" value="AdoMet_MTases"/>
    <property type="match status" value="1"/>
</dbReference>
<dbReference type="Gene3D" id="3.40.50.720">
    <property type="entry name" value="NAD(P)-binding Rossmann-like Domain"/>
    <property type="match status" value="2"/>
</dbReference>
<dbReference type="SMART" id="SM00829">
    <property type="entry name" value="PKS_ER"/>
    <property type="match status" value="1"/>
</dbReference>
<dbReference type="InterPro" id="IPR001227">
    <property type="entry name" value="Ac_transferase_dom_sf"/>
</dbReference>
<evidence type="ECO:0000259" key="11">
    <source>
        <dbReference type="PROSITE" id="PS52019"/>
    </source>
</evidence>
<dbReference type="SUPFAM" id="SSF53335">
    <property type="entry name" value="S-adenosyl-L-methionine-dependent methyltransferases"/>
    <property type="match status" value="1"/>
</dbReference>
<dbReference type="InterPro" id="IPR020806">
    <property type="entry name" value="PKS_PP-bd"/>
</dbReference>
<dbReference type="InterPro" id="IPR009081">
    <property type="entry name" value="PP-bd_ACP"/>
</dbReference>
<dbReference type="Pfam" id="PF00550">
    <property type="entry name" value="PP-binding"/>
    <property type="match status" value="1"/>
</dbReference>
<dbReference type="InterPro" id="IPR013968">
    <property type="entry name" value="PKS_KR"/>
</dbReference>
<keyword evidence="3" id="KW-0808">Transferase</keyword>
<comment type="caution">
    <text evidence="12">The sequence shown here is derived from an EMBL/GenBank/DDBJ whole genome shotgun (WGS) entry which is preliminary data.</text>
</comment>
<dbReference type="Gene3D" id="3.40.366.10">
    <property type="entry name" value="Malonyl-Coenzyme A Acyl Carrier Protein, domain 2"/>
    <property type="match status" value="1"/>
</dbReference>
<keyword evidence="1" id="KW-0596">Phosphopantetheine</keyword>
<dbReference type="Gene3D" id="1.10.1200.10">
    <property type="entry name" value="ACP-like"/>
    <property type="match status" value="1"/>
</dbReference>
<dbReference type="PANTHER" id="PTHR43775:SF37">
    <property type="entry name" value="SI:DKEY-61P9.11"/>
    <property type="match status" value="1"/>
</dbReference>
<dbReference type="InterPro" id="IPR057326">
    <property type="entry name" value="KR_dom"/>
</dbReference>
<dbReference type="InterPro" id="IPR011032">
    <property type="entry name" value="GroES-like_sf"/>
</dbReference>
<reference evidence="12 13" key="1">
    <citation type="submission" date="2024-02" db="EMBL/GenBank/DDBJ databases">
        <title>De novo assembly and annotation of 12 fungi associated with fruit tree decline syndrome in Ontario, Canada.</title>
        <authorList>
            <person name="Sulman M."/>
            <person name="Ellouze W."/>
            <person name="Ilyukhin E."/>
        </authorList>
    </citation>
    <scope>NUCLEOTIDE SEQUENCE [LARGE SCALE GENOMIC DNA]</scope>
    <source>
        <strain evidence="12 13">M169</strain>
    </source>
</reference>
<dbReference type="PROSITE" id="PS00012">
    <property type="entry name" value="PHOSPHOPANTETHEINE"/>
    <property type="match status" value="1"/>
</dbReference>
<dbReference type="Pfam" id="PF13602">
    <property type="entry name" value="ADH_zinc_N_2"/>
    <property type="match status" value="1"/>
</dbReference>
<dbReference type="Pfam" id="PF00109">
    <property type="entry name" value="ketoacyl-synt"/>
    <property type="match status" value="1"/>
</dbReference>
<dbReference type="InterPro" id="IPR006162">
    <property type="entry name" value="Ppantetheine_attach_site"/>
</dbReference>
<evidence type="ECO:0000259" key="10">
    <source>
        <dbReference type="PROSITE" id="PS52004"/>
    </source>
</evidence>
<dbReference type="SMART" id="SM00822">
    <property type="entry name" value="PKS_KR"/>
    <property type="match status" value="1"/>
</dbReference>
<keyword evidence="4" id="KW-0521">NADP</keyword>
<dbReference type="Pfam" id="PF16197">
    <property type="entry name" value="KAsynt_C_assoc"/>
    <property type="match status" value="1"/>
</dbReference>
<protein>
    <submittedName>
        <fullName evidence="12">Type I Iterative PKS</fullName>
    </submittedName>
</protein>
<name>A0ABR1P971_DIAER</name>
<dbReference type="InterPro" id="IPR049552">
    <property type="entry name" value="PKS_DH_N"/>
</dbReference>
<dbReference type="CDD" id="cd05195">
    <property type="entry name" value="enoyl_red"/>
    <property type="match status" value="1"/>
</dbReference>
<keyword evidence="13" id="KW-1185">Reference proteome</keyword>
<dbReference type="SUPFAM" id="SSF51735">
    <property type="entry name" value="NAD(P)-binding Rossmann-fold domains"/>
    <property type="match status" value="2"/>
</dbReference>
<dbReference type="InterPro" id="IPR013217">
    <property type="entry name" value="Methyltransf_12"/>
</dbReference>
<dbReference type="CDD" id="cd00833">
    <property type="entry name" value="PKS"/>
    <property type="match status" value="1"/>
</dbReference>
<dbReference type="SUPFAM" id="SSF47336">
    <property type="entry name" value="ACP-like"/>
    <property type="match status" value="1"/>
</dbReference>
<dbReference type="InterPro" id="IPR014031">
    <property type="entry name" value="Ketoacyl_synth_C"/>
</dbReference>
<dbReference type="SUPFAM" id="SSF55048">
    <property type="entry name" value="Probable ACP-binding domain of malonyl-CoA ACP transacylase"/>
    <property type="match status" value="1"/>
</dbReference>
<dbReference type="InterPro" id="IPR049551">
    <property type="entry name" value="PKS_DH_C"/>
</dbReference>
<accession>A0ABR1P971</accession>
<dbReference type="Pfam" id="PF21089">
    <property type="entry name" value="PKS_DH_N"/>
    <property type="match status" value="1"/>
</dbReference>